<organism evidence="1 2">
    <name type="scientific">Hebeloma cylindrosporum</name>
    <dbReference type="NCBI Taxonomy" id="76867"/>
    <lineage>
        <taxon>Eukaryota</taxon>
        <taxon>Fungi</taxon>
        <taxon>Dikarya</taxon>
        <taxon>Basidiomycota</taxon>
        <taxon>Agaricomycotina</taxon>
        <taxon>Agaricomycetes</taxon>
        <taxon>Agaricomycetidae</taxon>
        <taxon>Agaricales</taxon>
        <taxon>Agaricineae</taxon>
        <taxon>Hymenogastraceae</taxon>
        <taxon>Hebeloma</taxon>
    </lineage>
</organism>
<reference evidence="1 2" key="1">
    <citation type="submission" date="2014-04" db="EMBL/GenBank/DDBJ databases">
        <authorList>
            <consortium name="DOE Joint Genome Institute"/>
            <person name="Kuo A."/>
            <person name="Gay G."/>
            <person name="Dore J."/>
            <person name="Kohler A."/>
            <person name="Nagy L.G."/>
            <person name="Floudas D."/>
            <person name="Copeland A."/>
            <person name="Barry K.W."/>
            <person name="Cichocki N."/>
            <person name="Veneault-Fourrey C."/>
            <person name="LaButti K."/>
            <person name="Lindquist E.A."/>
            <person name="Lipzen A."/>
            <person name="Lundell T."/>
            <person name="Morin E."/>
            <person name="Murat C."/>
            <person name="Sun H."/>
            <person name="Tunlid A."/>
            <person name="Henrissat B."/>
            <person name="Grigoriev I.V."/>
            <person name="Hibbett D.S."/>
            <person name="Martin F."/>
            <person name="Nordberg H.P."/>
            <person name="Cantor M.N."/>
            <person name="Hua S.X."/>
        </authorList>
    </citation>
    <scope>NUCLEOTIDE SEQUENCE [LARGE SCALE GENOMIC DNA]</scope>
    <source>
        <strain evidence="2">h7</strain>
    </source>
</reference>
<evidence type="ECO:0000313" key="2">
    <source>
        <dbReference type="Proteomes" id="UP000053424"/>
    </source>
</evidence>
<dbReference type="EMBL" id="KN831776">
    <property type="protein sequence ID" value="KIM43008.1"/>
    <property type="molecule type" value="Genomic_DNA"/>
</dbReference>
<dbReference type="AlphaFoldDB" id="A0A0C2XZH2"/>
<dbReference type="HOGENOM" id="CLU_2223599_0_0_1"/>
<name>A0A0C2XZH2_HEBCY</name>
<evidence type="ECO:0000313" key="1">
    <source>
        <dbReference type="EMBL" id="KIM43008.1"/>
    </source>
</evidence>
<protein>
    <submittedName>
        <fullName evidence="1">Uncharacterized protein</fullName>
    </submittedName>
</protein>
<proteinExistence type="predicted"/>
<keyword evidence="2" id="KW-1185">Reference proteome</keyword>
<gene>
    <name evidence="1" type="ORF">M413DRAFT_393596</name>
</gene>
<reference evidence="2" key="2">
    <citation type="submission" date="2015-01" db="EMBL/GenBank/DDBJ databases">
        <title>Evolutionary Origins and Diversification of the Mycorrhizal Mutualists.</title>
        <authorList>
            <consortium name="DOE Joint Genome Institute"/>
            <consortium name="Mycorrhizal Genomics Consortium"/>
            <person name="Kohler A."/>
            <person name="Kuo A."/>
            <person name="Nagy L.G."/>
            <person name="Floudas D."/>
            <person name="Copeland A."/>
            <person name="Barry K.W."/>
            <person name="Cichocki N."/>
            <person name="Veneault-Fourrey C."/>
            <person name="LaButti K."/>
            <person name="Lindquist E.A."/>
            <person name="Lipzen A."/>
            <person name="Lundell T."/>
            <person name="Morin E."/>
            <person name="Murat C."/>
            <person name="Riley R."/>
            <person name="Ohm R."/>
            <person name="Sun H."/>
            <person name="Tunlid A."/>
            <person name="Henrissat B."/>
            <person name="Grigoriev I.V."/>
            <person name="Hibbett D.S."/>
            <person name="Martin F."/>
        </authorList>
    </citation>
    <scope>NUCLEOTIDE SEQUENCE [LARGE SCALE GENOMIC DNA]</scope>
    <source>
        <strain evidence="2">h7</strain>
    </source>
</reference>
<dbReference type="Proteomes" id="UP000053424">
    <property type="component" value="Unassembled WGS sequence"/>
</dbReference>
<sequence>MTDSERSGRYQSGDLIIAKFQKHRINCYASMIQRQKEDDRKRKRKKYLTTERATHRIQATLKKECRVSEGHRSFKYRCLENAFERRQREFSCMDWALALSTHELLA</sequence>
<accession>A0A0C2XZH2</accession>